<evidence type="ECO:0000313" key="3">
    <source>
        <dbReference type="Proteomes" id="UP001237642"/>
    </source>
</evidence>
<accession>A0AAD8GPS2</accession>
<dbReference type="GO" id="GO:0003924">
    <property type="term" value="F:GTPase activity"/>
    <property type="evidence" value="ECO:0007669"/>
    <property type="project" value="TreeGrafter"/>
</dbReference>
<dbReference type="InterPro" id="IPR008803">
    <property type="entry name" value="RHD3/Sey1"/>
</dbReference>
<dbReference type="GO" id="GO:0016320">
    <property type="term" value="P:endoplasmic reticulum membrane fusion"/>
    <property type="evidence" value="ECO:0007669"/>
    <property type="project" value="TreeGrafter"/>
</dbReference>
<comment type="caution">
    <text evidence="2">The sequence shown here is derived from an EMBL/GenBank/DDBJ whole genome shotgun (WGS) entry which is preliminary data.</text>
</comment>
<organism evidence="2 3">
    <name type="scientific">Heracleum sosnowskyi</name>
    <dbReference type="NCBI Taxonomy" id="360622"/>
    <lineage>
        <taxon>Eukaryota</taxon>
        <taxon>Viridiplantae</taxon>
        <taxon>Streptophyta</taxon>
        <taxon>Embryophyta</taxon>
        <taxon>Tracheophyta</taxon>
        <taxon>Spermatophyta</taxon>
        <taxon>Magnoliopsida</taxon>
        <taxon>eudicotyledons</taxon>
        <taxon>Gunneridae</taxon>
        <taxon>Pentapetalae</taxon>
        <taxon>asterids</taxon>
        <taxon>campanulids</taxon>
        <taxon>Apiales</taxon>
        <taxon>Apiaceae</taxon>
        <taxon>Apioideae</taxon>
        <taxon>apioid superclade</taxon>
        <taxon>Tordylieae</taxon>
        <taxon>Tordyliinae</taxon>
        <taxon>Heracleum</taxon>
    </lineage>
</organism>
<dbReference type="InterPro" id="IPR046758">
    <property type="entry name" value="Sey1/RHD3-like_3HB"/>
</dbReference>
<reference evidence="2" key="1">
    <citation type="submission" date="2023-02" db="EMBL/GenBank/DDBJ databases">
        <title>Genome of toxic invasive species Heracleum sosnowskyi carries increased number of genes despite the absence of recent whole-genome duplications.</title>
        <authorList>
            <person name="Schelkunov M."/>
            <person name="Shtratnikova V."/>
            <person name="Makarenko M."/>
            <person name="Klepikova A."/>
            <person name="Omelchenko D."/>
            <person name="Novikova G."/>
            <person name="Obukhova E."/>
            <person name="Bogdanov V."/>
            <person name="Penin A."/>
            <person name="Logacheva M."/>
        </authorList>
    </citation>
    <scope>NUCLEOTIDE SEQUENCE</scope>
    <source>
        <strain evidence="2">Hsosn_3</strain>
        <tissue evidence="2">Leaf</tissue>
    </source>
</reference>
<feature type="domain" description="Sey1/RHD3-like three-helix bundle" evidence="1">
    <location>
        <begin position="7"/>
        <end position="126"/>
    </location>
</feature>
<dbReference type="Pfam" id="PF20428">
    <property type="entry name" value="Sey1_3HB"/>
    <property type="match status" value="1"/>
</dbReference>
<protein>
    <recommendedName>
        <fullName evidence="1">Sey1/RHD3-like three-helix bundle domain-containing protein</fullName>
    </recommendedName>
</protein>
<dbReference type="GO" id="GO:0005783">
    <property type="term" value="C:endoplasmic reticulum"/>
    <property type="evidence" value="ECO:0007669"/>
    <property type="project" value="TreeGrafter"/>
</dbReference>
<evidence type="ECO:0000259" key="1">
    <source>
        <dbReference type="Pfam" id="PF20428"/>
    </source>
</evidence>
<keyword evidence="3" id="KW-1185">Reference proteome</keyword>
<proteinExistence type="predicted"/>
<reference evidence="2" key="2">
    <citation type="submission" date="2023-05" db="EMBL/GenBank/DDBJ databases">
        <authorList>
            <person name="Schelkunov M.I."/>
        </authorList>
    </citation>
    <scope>NUCLEOTIDE SEQUENCE</scope>
    <source>
        <strain evidence="2">Hsosn_3</strain>
        <tissue evidence="2">Leaf</tissue>
    </source>
</reference>
<dbReference type="PANTHER" id="PTHR45923:SF20">
    <property type="entry name" value="PROTEIN ROOT HAIR DEFECTIVE 3 HOMOLOG 2"/>
    <property type="match status" value="1"/>
</dbReference>
<evidence type="ECO:0000313" key="2">
    <source>
        <dbReference type="EMBL" id="KAK1351898.1"/>
    </source>
</evidence>
<gene>
    <name evidence="2" type="ORF">POM88_053903</name>
</gene>
<dbReference type="Proteomes" id="UP001237642">
    <property type="component" value="Unassembled WGS sequence"/>
</dbReference>
<dbReference type="AlphaFoldDB" id="A0AAD8GPS2"/>
<sequence>MKLNYYARFTTVFNHDDDSLPRVWTGKEDIRTITRDARAASLKLLSTMVVIHLDEREDNIETELSSLLDGVAVASPRYRNVGTSGDPLASSTWDEVPPQETLITPVQCKSLWRQFRMETEYTITQALFAQDIVIAKGNPEQFPTRLQLVP</sequence>
<name>A0AAD8GPS2_9APIA</name>
<dbReference type="EMBL" id="JAUIZM010000022">
    <property type="protein sequence ID" value="KAK1351898.1"/>
    <property type="molecule type" value="Genomic_DNA"/>
</dbReference>
<dbReference type="PANTHER" id="PTHR45923">
    <property type="entry name" value="PROTEIN SEY1"/>
    <property type="match status" value="1"/>
</dbReference>